<dbReference type="EMBL" id="CM046107">
    <property type="protein sequence ID" value="KAI8432289.1"/>
    <property type="molecule type" value="Genomic_DNA"/>
</dbReference>
<evidence type="ECO:0000313" key="1">
    <source>
        <dbReference type="EMBL" id="KAI8432289.1"/>
    </source>
</evidence>
<comment type="caution">
    <text evidence="1">The sequence shown here is derived from an EMBL/GenBank/DDBJ whole genome shotgun (WGS) entry which is preliminary data.</text>
</comment>
<protein>
    <submittedName>
        <fullName evidence="1">Uncharacterized protein</fullName>
    </submittedName>
</protein>
<evidence type="ECO:0000313" key="2">
    <source>
        <dbReference type="Proteomes" id="UP001064048"/>
    </source>
</evidence>
<organism evidence="1 2">
    <name type="scientific">Choristoneura fumiferana</name>
    <name type="common">Spruce budworm moth</name>
    <name type="synonym">Archips fumiferana</name>
    <dbReference type="NCBI Taxonomy" id="7141"/>
    <lineage>
        <taxon>Eukaryota</taxon>
        <taxon>Metazoa</taxon>
        <taxon>Ecdysozoa</taxon>
        <taxon>Arthropoda</taxon>
        <taxon>Hexapoda</taxon>
        <taxon>Insecta</taxon>
        <taxon>Pterygota</taxon>
        <taxon>Neoptera</taxon>
        <taxon>Endopterygota</taxon>
        <taxon>Lepidoptera</taxon>
        <taxon>Glossata</taxon>
        <taxon>Ditrysia</taxon>
        <taxon>Tortricoidea</taxon>
        <taxon>Tortricidae</taxon>
        <taxon>Tortricinae</taxon>
        <taxon>Choristoneura</taxon>
    </lineage>
</organism>
<keyword evidence="2" id="KW-1185">Reference proteome</keyword>
<dbReference type="Proteomes" id="UP001064048">
    <property type="component" value="Chromosome 7"/>
</dbReference>
<accession>A0ACC0K744</accession>
<sequence>MACCCKPGKSEKASSSCLGRCDLPKHRCLEKEDVKPGPVPKNMGWLYTAKHSPEHQMRLAPGPHLVLSASEDRATRMHEIELPDLLPLCLLKTTVLSTLLPILLEMLHASQMPLSLPFHTVLLQTCPEPTTNQNHQT</sequence>
<reference evidence="1 2" key="1">
    <citation type="journal article" date="2022" name="Genome Biol. Evol.">
        <title>The Spruce Budworm Genome: Reconstructing the Evolutionary History of Antifreeze Proteins.</title>
        <authorList>
            <person name="Beliveau C."/>
            <person name="Gagne P."/>
            <person name="Picq S."/>
            <person name="Vernygora O."/>
            <person name="Keeling C.I."/>
            <person name="Pinkney K."/>
            <person name="Doucet D."/>
            <person name="Wen F."/>
            <person name="Johnston J.S."/>
            <person name="Maaroufi H."/>
            <person name="Boyle B."/>
            <person name="Laroche J."/>
            <person name="Dewar K."/>
            <person name="Juretic N."/>
            <person name="Blackburn G."/>
            <person name="Nisole A."/>
            <person name="Brunet B."/>
            <person name="Brandao M."/>
            <person name="Lumley L."/>
            <person name="Duan J."/>
            <person name="Quan G."/>
            <person name="Lucarotti C.J."/>
            <person name="Roe A.D."/>
            <person name="Sperling F.A.H."/>
            <person name="Levesque R.C."/>
            <person name="Cusson M."/>
        </authorList>
    </citation>
    <scope>NUCLEOTIDE SEQUENCE [LARGE SCALE GENOMIC DNA]</scope>
    <source>
        <strain evidence="1">Glfc:IPQL:Cfum</strain>
    </source>
</reference>
<gene>
    <name evidence="1" type="ORF">MSG28_004713</name>
</gene>
<proteinExistence type="predicted"/>
<name>A0ACC0K744_CHOFU</name>